<evidence type="ECO:0000256" key="15">
    <source>
        <dbReference type="RuleBase" id="RU003357"/>
    </source>
</evidence>
<evidence type="ECO:0000256" key="7">
    <source>
        <dbReference type="ARBA" id="ARBA00022729"/>
    </source>
</evidence>
<evidence type="ECO:0000256" key="6">
    <source>
        <dbReference type="ARBA" id="ARBA00022692"/>
    </source>
</evidence>
<evidence type="ECO:0000256" key="9">
    <source>
        <dbReference type="ARBA" id="ARBA00023065"/>
    </source>
</evidence>
<gene>
    <name evidence="19" type="ORF">KZ820_05665</name>
</gene>
<keyword evidence="3 14" id="KW-0813">Transport</keyword>
<keyword evidence="13 14" id="KW-0998">Cell outer membrane</keyword>
<sequence length="661" mass="71329">MNQQLFAAFIAGVALAPLTAHAQDLAADDVIVTGTTATATKTATPLVDIPQSVTLLDRRRLDDRASRTLNEALAYVPGVNTGSYGFDPRFDAFFVRGFQATYTGVFRDGLRQLNSPLGLWRNEPFGIERLAVVRGPASVLYGASGAGGLVDVTSKRPRAERFAEVQGMVGSYDRYQLNADVSAPISDDVALRLTGVARDSGTSLAGFDDDRYFLAPAATARLGDATDLTVLGEYMRSRTGASAAFYNDAGGVTRIPLSDPRFNDLTHRQWRAGYALEHRFGDAVSFHQNLRVQDVTVDMAYSYVTDPTAPITRLGARAADWTKSVNLDDQLRAELTTGAVHHRLLIGLDFNDVRYRSAEGFGTAPLTDTNLARPPLVPTTRQRFSQIGVYAQDEVEAGALGLTAGVRHDWLDARTDVPAAPTIERDDRRLSGRVGATLRVAKGVTPYLNWSTSFEPNVGLLLDGTPARPTGARQYEGGVKWNPRSGVLLSAAAFDIRQRDGVVFDASTGINRQVQLDLRSRGAELEASARIAAGLDLTAAYALTDMRIRRGAAGTIGNHLSATPRHSGSLWADYAPAGRGFGLGAGMRYLGPSWGDDANAIQNHARTFADAVIHYDVPSRAPLRFQLNATNLLGAEPVTCAAGFCYRDQGRTVLASARYRF</sequence>
<evidence type="ECO:0000256" key="2">
    <source>
        <dbReference type="ARBA" id="ARBA00009810"/>
    </source>
</evidence>
<feature type="domain" description="TonB-dependent receptor-like beta-barrel" evidence="17">
    <location>
        <begin position="221"/>
        <end position="632"/>
    </location>
</feature>
<keyword evidence="7 16" id="KW-0732">Signal</keyword>
<dbReference type="InterPro" id="IPR012910">
    <property type="entry name" value="Plug_dom"/>
</dbReference>
<dbReference type="Pfam" id="PF00593">
    <property type="entry name" value="TonB_dep_Rec_b-barrel"/>
    <property type="match status" value="1"/>
</dbReference>
<evidence type="ECO:0000256" key="10">
    <source>
        <dbReference type="ARBA" id="ARBA00023077"/>
    </source>
</evidence>
<evidence type="ECO:0000256" key="1">
    <source>
        <dbReference type="ARBA" id="ARBA00004571"/>
    </source>
</evidence>
<keyword evidence="10 15" id="KW-0798">TonB box</keyword>
<dbReference type="InterPro" id="IPR039426">
    <property type="entry name" value="TonB-dep_rcpt-like"/>
</dbReference>
<comment type="caution">
    <text evidence="19">The sequence shown here is derived from an EMBL/GenBank/DDBJ whole genome shotgun (WGS) entry which is preliminary data.</text>
</comment>
<evidence type="ECO:0000256" key="4">
    <source>
        <dbReference type="ARBA" id="ARBA00022452"/>
    </source>
</evidence>
<protein>
    <submittedName>
        <fullName evidence="19">TonB-dependent siderophore receptor</fullName>
    </submittedName>
</protein>
<evidence type="ECO:0000256" key="14">
    <source>
        <dbReference type="PROSITE-ProRule" id="PRU01360"/>
    </source>
</evidence>
<dbReference type="Gene3D" id="2.170.130.10">
    <property type="entry name" value="TonB-dependent receptor, plug domain"/>
    <property type="match status" value="1"/>
</dbReference>
<feature type="signal peptide" evidence="16">
    <location>
        <begin position="1"/>
        <end position="22"/>
    </location>
</feature>
<evidence type="ECO:0000256" key="13">
    <source>
        <dbReference type="ARBA" id="ARBA00023237"/>
    </source>
</evidence>
<dbReference type="InterPro" id="IPR036942">
    <property type="entry name" value="Beta-barrel_TonB_sf"/>
</dbReference>
<evidence type="ECO:0000256" key="12">
    <source>
        <dbReference type="ARBA" id="ARBA00023170"/>
    </source>
</evidence>
<dbReference type="EMBL" id="JAHXZN010000001">
    <property type="protein sequence ID" value="MBW6530218.1"/>
    <property type="molecule type" value="Genomic_DNA"/>
</dbReference>
<comment type="similarity">
    <text evidence="2 14 15">Belongs to the TonB-dependent receptor family.</text>
</comment>
<feature type="domain" description="TonB-dependent receptor plug" evidence="18">
    <location>
        <begin position="46"/>
        <end position="148"/>
    </location>
</feature>
<dbReference type="NCBIfam" id="TIGR01783">
    <property type="entry name" value="TonB-siderophor"/>
    <property type="match status" value="1"/>
</dbReference>
<evidence type="ECO:0000259" key="18">
    <source>
        <dbReference type="Pfam" id="PF07715"/>
    </source>
</evidence>
<feature type="chain" id="PRO_5046739834" evidence="16">
    <location>
        <begin position="23"/>
        <end position="661"/>
    </location>
</feature>
<dbReference type="PANTHER" id="PTHR32552:SF68">
    <property type="entry name" value="FERRICHROME OUTER MEMBRANE TRANSPORTER_PHAGE RECEPTOR"/>
    <property type="match status" value="1"/>
</dbReference>
<keyword evidence="12 19" id="KW-0675">Receptor</keyword>
<dbReference type="RefSeq" id="WP_219747603.1">
    <property type="nucleotide sequence ID" value="NZ_JAHXZN010000001.1"/>
</dbReference>
<keyword evidence="4 14" id="KW-1134">Transmembrane beta strand</keyword>
<organism evidence="19 20">
    <name type="scientific">Sphingomonas citri</name>
    <dbReference type="NCBI Taxonomy" id="2862499"/>
    <lineage>
        <taxon>Bacteria</taxon>
        <taxon>Pseudomonadati</taxon>
        <taxon>Pseudomonadota</taxon>
        <taxon>Alphaproteobacteria</taxon>
        <taxon>Sphingomonadales</taxon>
        <taxon>Sphingomonadaceae</taxon>
        <taxon>Sphingomonas</taxon>
    </lineage>
</organism>
<dbReference type="InterPro" id="IPR037066">
    <property type="entry name" value="Plug_dom_sf"/>
</dbReference>
<keyword evidence="5" id="KW-0410">Iron transport</keyword>
<keyword evidence="8" id="KW-0408">Iron</keyword>
<name>A0ABS7BKT0_9SPHN</name>
<dbReference type="PANTHER" id="PTHR32552">
    <property type="entry name" value="FERRICHROME IRON RECEPTOR-RELATED"/>
    <property type="match status" value="1"/>
</dbReference>
<reference evidence="19 20" key="1">
    <citation type="submission" date="2021-07" db="EMBL/GenBank/DDBJ databases">
        <title>Sphingomonas sp.</title>
        <authorList>
            <person name="Feng G."/>
            <person name="Li J."/>
            <person name="Pan M."/>
        </authorList>
    </citation>
    <scope>NUCLEOTIDE SEQUENCE [LARGE SCALE GENOMIC DNA]</scope>
    <source>
        <strain evidence="19 20">RRHST34</strain>
    </source>
</reference>
<dbReference type="CDD" id="cd01347">
    <property type="entry name" value="ligand_gated_channel"/>
    <property type="match status" value="1"/>
</dbReference>
<dbReference type="Gene3D" id="2.40.170.20">
    <property type="entry name" value="TonB-dependent receptor, beta-barrel domain"/>
    <property type="match status" value="1"/>
</dbReference>
<accession>A0ABS7BKT0</accession>
<keyword evidence="11 14" id="KW-0472">Membrane</keyword>
<evidence type="ECO:0000256" key="8">
    <source>
        <dbReference type="ARBA" id="ARBA00023004"/>
    </source>
</evidence>
<keyword evidence="20" id="KW-1185">Reference proteome</keyword>
<keyword evidence="9" id="KW-0406">Ion transport</keyword>
<dbReference type="Proteomes" id="UP000759103">
    <property type="component" value="Unassembled WGS sequence"/>
</dbReference>
<evidence type="ECO:0000313" key="20">
    <source>
        <dbReference type="Proteomes" id="UP000759103"/>
    </source>
</evidence>
<proteinExistence type="inferred from homology"/>
<dbReference type="InterPro" id="IPR010105">
    <property type="entry name" value="TonB_sidphr_rcpt"/>
</dbReference>
<dbReference type="SUPFAM" id="SSF56935">
    <property type="entry name" value="Porins"/>
    <property type="match status" value="1"/>
</dbReference>
<dbReference type="PROSITE" id="PS52016">
    <property type="entry name" value="TONB_DEPENDENT_REC_3"/>
    <property type="match status" value="1"/>
</dbReference>
<evidence type="ECO:0000256" key="5">
    <source>
        <dbReference type="ARBA" id="ARBA00022496"/>
    </source>
</evidence>
<evidence type="ECO:0000259" key="17">
    <source>
        <dbReference type="Pfam" id="PF00593"/>
    </source>
</evidence>
<comment type="subcellular location">
    <subcellularLocation>
        <location evidence="1 14">Cell outer membrane</location>
        <topology evidence="1 14">Multi-pass membrane protein</topology>
    </subcellularLocation>
</comment>
<evidence type="ECO:0000256" key="16">
    <source>
        <dbReference type="SAM" id="SignalP"/>
    </source>
</evidence>
<evidence type="ECO:0000313" key="19">
    <source>
        <dbReference type="EMBL" id="MBW6530218.1"/>
    </source>
</evidence>
<evidence type="ECO:0000256" key="11">
    <source>
        <dbReference type="ARBA" id="ARBA00023136"/>
    </source>
</evidence>
<dbReference type="Pfam" id="PF07715">
    <property type="entry name" value="Plug"/>
    <property type="match status" value="1"/>
</dbReference>
<keyword evidence="6 14" id="KW-0812">Transmembrane</keyword>
<dbReference type="InterPro" id="IPR000531">
    <property type="entry name" value="Beta-barrel_TonB"/>
</dbReference>
<evidence type="ECO:0000256" key="3">
    <source>
        <dbReference type="ARBA" id="ARBA00022448"/>
    </source>
</evidence>